<keyword evidence="2" id="KW-1185">Reference proteome</keyword>
<evidence type="ECO:0000313" key="1">
    <source>
        <dbReference type="EMBL" id="GGC43606.1"/>
    </source>
</evidence>
<evidence type="ECO:0000313" key="2">
    <source>
        <dbReference type="Proteomes" id="UP000636010"/>
    </source>
</evidence>
<proteinExistence type="predicted"/>
<name>A0ABQ1MN70_9BACT</name>
<gene>
    <name evidence="1" type="ORF">GCM10011506_31500</name>
</gene>
<organism evidence="1 2">
    <name type="scientific">Marivirga lumbricoides</name>
    <dbReference type="NCBI Taxonomy" id="1046115"/>
    <lineage>
        <taxon>Bacteria</taxon>
        <taxon>Pseudomonadati</taxon>
        <taxon>Bacteroidota</taxon>
        <taxon>Cytophagia</taxon>
        <taxon>Cytophagales</taxon>
        <taxon>Marivirgaceae</taxon>
        <taxon>Marivirga</taxon>
    </lineage>
</organism>
<comment type="caution">
    <text evidence="1">The sequence shown here is derived from an EMBL/GenBank/DDBJ whole genome shotgun (WGS) entry which is preliminary data.</text>
</comment>
<dbReference type="EMBL" id="BMEC01000010">
    <property type="protein sequence ID" value="GGC43606.1"/>
    <property type="molecule type" value="Genomic_DNA"/>
</dbReference>
<sequence>MKIYVLSTLFFFLFNFHFVKVQNITDAPCTNAAVDILSLVYNNEIDSAQALKDYYCTNNTDEAALLQAHIIRWKSLPVYLQKESIVSPYINLLQSIAESEELLSDYQSFIQLNAFLLLAEFYYNKNETMAAVKYGGKAYSLIKPKLAEENLSDEWLLVAGLYNYFYSYYLNKNMAYHSLLFFFKEGDKNKGLQQLDRASSSNTIVQAESLIYLSHIFLRLENKADRSLIYAKRLTNQFPNNPKFYELYIEASIANNQVDDKTTSLIKALKNSQQVYYQKYGRTYEAIINNSSNVEILKEAINFVNANGGGNHLLSLLYTKLSTKTSNNKSYLEKIKEYKVYDYVLTRP</sequence>
<reference evidence="2" key="1">
    <citation type="journal article" date="2019" name="Int. J. Syst. Evol. Microbiol.">
        <title>The Global Catalogue of Microorganisms (GCM) 10K type strain sequencing project: providing services to taxonomists for standard genome sequencing and annotation.</title>
        <authorList>
            <consortium name="The Broad Institute Genomics Platform"/>
            <consortium name="The Broad Institute Genome Sequencing Center for Infectious Disease"/>
            <person name="Wu L."/>
            <person name="Ma J."/>
        </authorList>
    </citation>
    <scope>NUCLEOTIDE SEQUENCE [LARGE SCALE GENOMIC DNA]</scope>
    <source>
        <strain evidence="2">CGMCC 1.10832</strain>
    </source>
</reference>
<dbReference type="Proteomes" id="UP000636010">
    <property type="component" value="Unassembled WGS sequence"/>
</dbReference>
<accession>A0ABQ1MN70</accession>
<protein>
    <submittedName>
        <fullName evidence="1">Uncharacterized protein</fullName>
    </submittedName>
</protein>
<dbReference type="RefSeq" id="WP_188465250.1">
    <property type="nucleotide sequence ID" value="NZ_BAABHU010000010.1"/>
</dbReference>